<feature type="domain" description="DUF5000" evidence="2">
    <location>
        <begin position="250"/>
        <end position="395"/>
    </location>
</feature>
<dbReference type="STRING" id="1185767.IIF7_06761"/>
<accession>A0A1Y1T5D2</accession>
<organism evidence="4 5">
    <name type="scientific">Zunongwangia atlantica 22II14-10F7</name>
    <dbReference type="NCBI Taxonomy" id="1185767"/>
    <lineage>
        <taxon>Bacteria</taxon>
        <taxon>Pseudomonadati</taxon>
        <taxon>Bacteroidota</taxon>
        <taxon>Flavobacteriia</taxon>
        <taxon>Flavobacteriales</taxon>
        <taxon>Flavobacteriaceae</taxon>
        <taxon>Zunongwangia</taxon>
    </lineage>
</organism>
<dbReference type="InterPro" id="IPR032527">
    <property type="entry name" value="DUF4959"/>
</dbReference>
<sequence>MKLKFSKYLVVSFIGLLLSCSDEDLQTPLEQNSTPPEQVSDVQVENLPGKARLTYTLPVDQDLLYVQANYTLENGREIEVRSSYYNSTMLLEGFSGNSEREVFISTVNRSEVSSEPVSVAVNPGPAPIFDVFETIETGAAFGGIYLNADNPTREDIAILVMEKDEQGDWVINDNSIYSSTNEIAHSIRGMDTIQKEFAFTVRDRWLNYTDTLFTDITPLFEEAIPKTGYRGVVLPNDAPRHNSTPIEGLWDNNIWDWPGVYLTSGTYNDGPHIFTFDIGLEAQLSRVVIWDYPEYFNGRSFYYQANMRRFQIYGSTELETTGDLDNWILLGEYEEVKPSGLPYGQQNDEDYQVASAGFSWDIPIDVPKIRYLRVLCLENWAGGENLAISEVQVYGNTN</sequence>
<dbReference type="Pfam" id="PF16391">
    <property type="entry name" value="DUF5000"/>
    <property type="match status" value="1"/>
</dbReference>
<dbReference type="InterPro" id="IPR008979">
    <property type="entry name" value="Galactose-bd-like_sf"/>
</dbReference>
<dbReference type="OrthoDB" id="1312186at2"/>
<dbReference type="EMBL" id="ARYN01000005">
    <property type="protein sequence ID" value="ORL46250.1"/>
    <property type="molecule type" value="Genomic_DNA"/>
</dbReference>
<evidence type="ECO:0000313" key="5">
    <source>
        <dbReference type="Proteomes" id="UP000192746"/>
    </source>
</evidence>
<dbReference type="PROSITE" id="PS51257">
    <property type="entry name" value="PROKAR_LIPOPROTEIN"/>
    <property type="match status" value="1"/>
</dbReference>
<dbReference type="Pfam" id="PF16323">
    <property type="entry name" value="DUF4959"/>
    <property type="match status" value="1"/>
</dbReference>
<dbReference type="InterPro" id="IPR032164">
    <property type="entry name" value="DUF5000"/>
</dbReference>
<dbReference type="Gene3D" id="2.60.120.260">
    <property type="entry name" value="Galactose-binding domain-like"/>
    <property type="match status" value="1"/>
</dbReference>
<feature type="domain" description="DUF4959" evidence="1">
    <location>
        <begin position="19"/>
        <end position="123"/>
    </location>
</feature>
<evidence type="ECO:0000259" key="3">
    <source>
        <dbReference type="Pfam" id="PF17166"/>
    </source>
</evidence>
<gene>
    <name evidence="4" type="ORF">IIF7_06761</name>
</gene>
<evidence type="ECO:0000259" key="1">
    <source>
        <dbReference type="Pfam" id="PF16323"/>
    </source>
</evidence>
<evidence type="ECO:0000259" key="2">
    <source>
        <dbReference type="Pfam" id="PF16391"/>
    </source>
</evidence>
<dbReference type="InterPro" id="IPR033431">
    <property type="entry name" value="DUF5126"/>
</dbReference>
<keyword evidence="5" id="KW-1185">Reference proteome</keyword>
<feature type="domain" description="DUF5126" evidence="3">
    <location>
        <begin position="126"/>
        <end position="227"/>
    </location>
</feature>
<reference evidence="4 5" key="1">
    <citation type="submission" date="2013-04" db="EMBL/GenBank/DDBJ databases">
        <title>Zunongwangia sp. 22II14-10F7 Genome Sequencing.</title>
        <authorList>
            <person name="Lai Q."/>
            <person name="Shao Z."/>
        </authorList>
    </citation>
    <scope>NUCLEOTIDE SEQUENCE [LARGE SCALE GENOMIC DNA]</scope>
    <source>
        <strain evidence="4 5">22II14-10F7</strain>
    </source>
</reference>
<dbReference type="AlphaFoldDB" id="A0A1Y1T5D2"/>
<dbReference type="Pfam" id="PF17166">
    <property type="entry name" value="DUF5126"/>
    <property type="match status" value="1"/>
</dbReference>
<name>A0A1Y1T5D2_9FLAO</name>
<dbReference type="Proteomes" id="UP000192746">
    <property type="component" value="Unassembled WGS sequence"/>
</dbReference>
<dbReference type="SUPFAM" id="SSF49785">
    <property type="entry name" value="Galactose-binding domain-like"/>
    <property type="match status" value="1"/>
</dbReference>
<proteinExistence type="predicted"/>
<dbReference type="RefSeq" id="WP_084840920.1">
    <property type="nucleotide sequence ID" value="NZ_ARYN01000005.1"/>
</dbReference>
<comment type="caution">
    <text evidence="4">The sequence shown here is derived from an EMBL/GenBank/DDBJ whole genome shotgun (WGS) entry which is preliminary data.</text>
</comment>
<protein>
    <submittedName>
        <fullName evidence="4">Galactose-binding like protein</fullName>
    </submittedName>
</protein>
<evidence type="ECO:0000313" key="4">
    <source>
        <dbReference type="EMBL" id="ORL46250.1"/>
    </source>
</evidence>